<reference evidence="10" key="1">
    <citation type="submission" date="2020-11" db="EMBL/GenBank/DDBJ databases">
        <title>Carbohydrate-dependent, anaerobic sulfur respiration: A novel catabolism in halophilic archaea.</title>
        <authorList>
            <person name="Sorokin D.Y."/>
            <person name="Messina E."/>
            <person name="Smedile F."/>
            <person name="La Cono V."/>
            <person name="Hallsworth J.E."/>
            <person name="Yakimov M.M."/>
        </authorList>
    </citation>
    <scope>NUCLEOTIDE SEQUENCE</scope>
    <source>
        <strain evidence="10">AArc-S</strain>
    </source>
</reference>
<dbReference type="PROSITE" id="PS00198">
    <property type="entry name" value="4FE4S_FER_1"/>
    <property type="match status" value="1"/>
</dbReference>
<dbReference type="EC" id="1.8.5.5" evidence="10"/>
<dbReference type="GO" id="GO:0051539">
    <property type="term" value="F:4 iron, 4 sulfur cluster binding"/>
    <property type="evidence" value="ECO:0007669"/>
    <property type="project" value="UniProtKB-KW"/>
</dbReference>
<dbReference type="GeneID" id="70684022"/>
<dbReference type="InterPro" id="IPR050954">
    <property type="entry name" value="ET_IronSulfur_Cluster-Binding"/>
</dbReference>
<evidence type="ECO:0000256" key="4">
    <source>
        <dbReference type="ARBA" id="ARBA00022737"/>
    </source>
</evidence>
<keyword evidence="10" id="KW-0560">Oxidoreductase</keyword>
<dbReference type="PANTHER" id="PTHR43177">
    <property type="entry name" value="PROTEIN NRFC"/>
    <property type="match status" value="1"/>
</dbReference>
<keyword evidence="1" id="KW-0813">Transport</keyword>
<dbReference type="CDD" id="cd16371">
    <property type="entry name" value="DMSOR_beta_like"/>
    <property type="match status" value="1"/>
</dbReference>
<dbReference type="GO" id="GO:0016491">
    <property type="term" value="F:oxidoreductase activity"/>
    <property type="evidence" value="ECO:0007669"/>
    <property type="project" value="UniProtKB-KW"/>
</dbReference>
<evidence type="ECO:0000256" key="8">
    <source>
        <dbReference type="SAM" id="MobiDB-lite"/>
    </source>
</evidence>
<name>A0A897MMR5_9EURY</name>
<evidence type="ECO:0000256" key="3">
    <source>
        <dbReference type="ARBA" id="ARBA00022723"/>
    </source>
</evidence>
<feature type="domain" description="4Fe-4S ferredoxin-type" evidence="9">
    <location>
        <begin position="52"/>
        <end position="82"/>
    </location>
</feature>
<keyword evidence="6" id="KW-0408">Iron</keyword>
<dbReference type="Gene3D" id="3.30.70.20">
    <property type="match status" value="2"/>
</dbReference>
<protein>
    <submittedName>
        <fullName evidence="10">Fe-S-cluster-containing dehydrogenase component</fullName>
        <ecNumber evidence="10">1.8.5.5</ecNumber>
    </submittedName>
</protein>
<dbReference type="AlphaFoldDB" id="A0A897MMR5"/>
<dbReference type="PANTHER" id="PTHR43177:SF5">
    <property type="entry name" value="ANAEROBIC DIMETHYL SULFOXIDE REDUCTASE CHAIN B-RELATED"/>
    <property type="match status" value="1"/>
</dbReference>
<feature type="domain" description="4Fe-4S ferredoxin-type" evidence="9">
    <location>
        <begin position="84"/>
        <end position="113"/>
    </location>
</feature>
<dbReference type="KEGG" id="hara:AArcS_0640"/>
<evidence type="ECO:0000256" key="6">
    <source>
        <dbReference type="ARBA" id="ARBA00023004"/>
    </source>
</evidence>
<dbReference type="Pfam" id="PF12797">
    <property type="entry name" value="Fer4_2"/>
    <property type="match status" value="1"/>
</dbReference>
<proteinExistence type="predicted"/>
<keyword evidence="11" id="KW-1185">Reference proteome</keyword>
<dbReference type="InterPro" id="IPR017900">
    <property type="entry name" value="4Fe4S_Fe_S_CS"/>
</dbReference>
<keyword evidence="5" id="KW-0249">Electron transport</keyword>
<evidence type="ECO:0000256" key="1">
    <source>
        <dbReference type="ARBA" id="ARBA00022448"/>
    </source>
</evidence>
<feature type="domain" description="4Fe-4S ferredoxin-type" evidence="9">
    <location>
        <begin position="4"/>
        <end position="34"/>
    </location>
</feature>
<evidence type="ECO:0000256" key="7">
    <source>
        <dbReference type="ARBA" id="ARBA00023014"/>
    </source>
</evidence>
<accession>A0A897MMR5</accession>
<organism evidence="10 11">
    <name type="scientific">Natranaeroarchaeum sulfidigenes</name>
    <dbReference type="NCBI Taxonomy" id="2784880"/>
    <lineage>
        <taxon>Archaea</taxon>
        <taxon>Methanobacteriati</taxon>
        <taxon>Methanobacteriota</taxon>
        <taxon>Stenosarchaea group</taxon>
        <taxon>Halobacteria</taxon>
        <taxon>Halobacteriales</taxon>
        <taxon>Natronoarchaeaceae</taxon>
        <taxon>Natranaeroarchaeum</taxon>
    </lineage>
</organism>
<keyword evidence="2" id="KW-0004">4Fe-4S</keyword>
<dbReference type="SUPFAM" id="SSF54862">
    <property type="entry name" value="4Fe-4S ferredoxins"/>
    <property type="match status" value="1"/>
</dbReference>
<dbReference type="GO" id="GO:0046872">
    <property type="term" value="F:metal ion binding"/>
    <property type="evidence" value="ECO:0007669"/>
    <property type="project" value="UniProtKB-KW"/>
</dbReference>
<dbReference type="Proteomes" id="UP000663586">
    <property type="component" value="Chromosome"/>
</dbReference>
<dbReference type="PROSITE" id="PS51379">
    <property type="entry name" value="4FE4S_FER_2"/>
    <property type="match status" value="3"/>
</dbReference>
<dbReference type="Pfam" id="PF13247">
    <property type="entry name" value="Fer4_11"/>
    <property type="match status" value="1"/>
</dbReference>
<dbReference type="EMBL" id="CP064786">
    <property type="protein sequence ID" value="QSG01867.1"/>
    <property type="molecule type" value="Genomic_DNA"/>
</dbReference>
<sequence>MSQWGFYFDPDKCIGCHACTQACQVRNDIDPDEGVTWRRVEHVGEGEFPDYEEVSISMSCYHCGEPECRDVCPTFALEKREEDGIVTVDQDRCIGCNYCSYACPYGAAQFGENELVQKCHGCLGSGAGDGHGSPPREESDTARETPACVDNCVTGALDAGPINELIRGASEEAAEEFQADEGGPALVLEPATGSTAEVNGDDG</sequence>
<evidence type="ECO:0000259" key="9">
    <source>
        <dbReference type="PROSITE" id="PS51379"/>
    </source>
</evidence>
<feature type="region of interest" description="Disordered" evidence="8">
    <location>
        <begin position="170"/>
        <end position="203"/>
    </location>
</feature>
<dbReference type="InterPro" id="IPR017896">
    <property type="entry name" value="4Fe4S_Fe-S-bd"/>
</dbReference>
<gene>
    <name evidence="10" type="primary">hybA</name>
    <name evidence="10" type="ORF">AArcS_0640</name>
</gene>
<evidence type="ECO:0000256" key="5">
    <source>
        <dbReference type="ARBA" id="ARBA00022982"/>
    </source>
</evidence>
<evidence type="ECO:0000313" key="10">
    <source>
        <dbReference type="EMBL" id="QSG01867.1"/>
    </source>
</evidence>
<keyword evidence="3" id="KW-0479">Metal-binding</keyword>
<evidence type="ECO:0000313" key="11">
    <source>
        <dbReference type="Proteomes" id="UP000663586"/>
    </source>
</evidence>
<keyword evidence="7" id="KW-0411">Iron-sulfur</keyword>
<keyword evidence="4" id="KW-0677">Repeat</keyword>
<evidence type="ECO:0000256" key="2">
    <source>
        <dbReference type="ARBA" id="ARBA00022485"/>
    </source>
</evidence>
<dbReference type="RefSeq" id="WP_259372675.1">
    <property type="nucleotide sequence ID" value="NZ_CP064786.1"/>
</dbReference>